<dbReference type="RefSeq" id="WP_200350409.1">
    <property type="nucleotide sequence ID" value="NZ_BAABHZ010000012.1"/>
</dbReference>
<dbReference type="SUPFAM" id="SSF50494">
    <property type="entry name" value="Trypsin-like serine proteases"/>
    <property type="match status" value="1"/>
</dbReference>
<dbReference type="Pfam" id="PF13365">
    <property type="entry name" value="Trypsin_2"/>
    <property type="match status" value="1"/>
</dbReference>
<feature type="chain" id="PRO_5036866950" evidence="2">
    <location>
        <begin position="22"/>
        <end position="393"/>
    </location>
</feature>
<evidence type="ECO:0000313" key="4">
    <source>
        <dbReference type="Proteomes" id="UP000600139"/>
    </source>
</evidence>
<comment type="caution">
    <text evidence="3">The sequence shown here is derived from an EMBL/GenBank/DDBJ whole genome shotgun (WGS) entry which is preliminary data.</text>
</comment>
<keyword evidence="1" id="KW-0175">Coiled coil</keyword>
<evidence type="ECO:0000256" key="2">
    <source>
        <dbReference type="SAM" id="SignalP"/>
    </source>
</evidence>
<name>A0A934R5B8_9BACT</name>
<protein>
    <submittedName>
        <fullName evidence="3">Trypsin-like peptidase domain-containing protein</fullName>
    </submittedName>
</protein>
<keyword evidence="2" id="KW-0732">Signal</keyword>
<sequence>MNPKFLLPTLALLVFSSVSEADEADTERLKQLDREIAELEGERARLLETMPAPAAVDSGGLFDAQGQVNPKITDSVVIIEGDKSVGTGFIGSVGGKKYVYTAAHVFSGNSKLSARNSSGASFRKFGVLEAAEGADLVRMEILEEVKNSLEFRPAEPPLQINRKIAALGNGGGNGVVSVEQGLVLGTSADSLEIDAAIIQGNSGGPVVEVETGRVVGLATHLTLLRNSTTKRDAPQEKVRRFACRLDKEWKWKSMKIGAFLESSEAVDRYKALNDVCLAIMAGLPEYGGSRVRSIGSNDPAIQKILSDNQDHEMVKAYRSMFNEMLGGKSDPSTMEIRRRFGILVSTLISRAIQSENSLKPETYAWFHRDRAMKAIVERKECLVELNRELQKLK</sequence>
<feature type="signal peptide" evidence="2">
    <location>
        <begin position="1"/>
        <end position="21"/>
    </location>
</feature>
<evidence type="ECO:0000313" key="3">
    <source>
        <dbReference type="EMBL" id="MBK1815449.1"/>
    </source>
</evidence>
<dbReference type="EMBL" id="JAENIK010000008">
    <property type="protein sequence ID" value="MBK1815449.1"/>
    <property type="molecule type" value="Genomic_DNA"/>
</dbReference>
<accession>A0A934R5B8</accession>
<dbReference type="Gene3D" id="2.40.10.120">
    <property type="match status" value="1"/>
</dbReference>
<proteinExistence type="predicted"/>
<feature type="coiled-coil region" evidence="1">
    <location>
        <begin position="22"/>
        <end position="49"/>
    </location>
</feature>
<organism evidence="3 4">
    <name type="scientific">Luteolibacter yonseiensis</name>
    <dbReference type="NCBI Taxonomy" id="1144680"/>
    <lineage>
        <taxon>Bacteria</taxon>
        <taxon>Pseudomonadati</taxon>
        <taxon>Verrucomicrobiota</taxon>
        <taxon>Verrucomicrobiia</taxon>
        <taxon>Verrucomicrobiales</taxon>
        <taxon>Verrucomicrobiaceae</taxon>
        <taxon>Luteolibacter</taxon>
    </lineage>
</organism>
<evidence type="ECO:0000256" key="1">
    <source>
        <dbReference type="SAM" id="Coils"/>
    </source>
</evidence>
<dbReference type="InterPro" id="IPR009003">
    <property type="entry name" value="Peptidase_S1_PA"/>
</dbReference>
<dbReference type="Proteomes" id="UP000600139">
    <property type="component" value="Unassembled WGS sequence"/>
</dbReference>
<reference evidence="3" key="1">
    <citation type="submission" date="2021-01" db="EMBL/GenBank/DDBJ databases">
        <title>Modified the classification status of verrucomicrobia.</title>
        <authorList>
            <person name="Feng X."/>
        </authorList>
    </citation>
    <scope>NUCLEOTIDE SEQUENCE</scope>
    <source>
        <strain evidence="3">JCM 18052</strain>
    </source>
</reference>
<dbReference type="AlphaFoldDB" id="A0A934R5B8"/>
<keyword evidence="4" id="KW-1185">Reference proteome</keyword>
<gene>
    <name evidence="3" type="ORF">JIN84_07480</name>
</gene>